<evidence type="ECO:0000313" key="2">
    <source>
        <dbReference type="Proteomes" id="UP001201163"/>
    </source>
</evidence>
<keyword evidence="2" id="KW-1185">Reference proteome</keyword>
<proteinExistence type="predicted"/>
<accession>A0AAD4LE89</accession>
<dbReference type="EMBL" id="JAKELL010000045">
    <property type="protein sequence ID" value="KAH8987883.1"/>
    <property type="molecule type" value="Genomic_DNA"/>
</dbReference>
<organism evidence="1 2">
    <name type="scientific">Lactarius akahatsu</name>
    <dbReference type="NCBI Taxonomy" id="416441"/>
    <lineage>
        <taxon>Eukaryota</taxon>
        <taxon>Fungi</taxon>
        <taxon>Dikarya</taxon>
        <taxon>Basidiomycota</taxon>
        <taxon>Agaricomycotina</taxon>
        <taxon>Agaricomycetes</taxon>
        <taxon>Russulales</taxon>
        <taxon>Russulaceae</taxon>
        <taxon>Lactarius</taxon>
    </lineage>
</organism>
<protein>
    <submittedName>
        <fullName evidence="1">Uncharacterized protein</fullName>
    </submittedName>
</protein>
<comment type="caution">
    <text evidence="1">The sequence shown here is derived from an EMBL/GenBank/DDBJ whole genome shotgun (WGS) entry which is preliminary data.</text>
</comment>
<sequence>MTRPPPLAFSRVVKANQFVFRGSNCLIGRPKGMLSSTYGGAGLCLGLLSVTYRDSSVFTKLLTFVSGFGRPVNSFGGASGTGNRIACVRGKAPGWSQVGPKARDVIIMIVTSSVSSSGATKPRRNFFFSVPSRCCNTQQWERRGSSHPKRCIYESFVGRISYDVWIGINDNISELRINGTLSLQGRYCKTGFRIELKRRLCPRLPHSTRRPSPSSSSSRCQLGTVEVQLAGSIPGTLMVPVDSARDGGIGPRKYIQAHMRCNKETPMDSLRLERSQIK</sequence>
<evidence type="ECO:0000313" key="1">
    <source>
        <dbReference type="EMBL" id="KAH8987883.1"/>
    </source>
</evidence>
<dbReference type="AlphaFoldDB" id="A0AAD4LE89"/>
<name>A0AAD4LE89_9AGAM</name>
<dbReference type="Proteomes" id="UP001201163">
    <property type="component" value="Unassembled WGS sequence"/>
</dbReference>
<gene>
    <name evidence="1" type="ORF">EDB92DRAFT_2014485</name>
</gene>
<reference evidence="1" key="1">
    <citation type="submission" date="2022-01" db="EMBL/GenBank/DDBJ databases">
        <title>Comparative genomics reveals a dynamic genome evolution in the ectomycorrhizal milk-cap (Lactarius) mushrooms.</title>
        <authorList>
            <consortium name="DOE Joint Genome Institute"/>
            <person name="Lebreton A."/>
            <person name="Tang N."/>
            <person name="Kuo A."/>
            <person name="LaButti K."/>
            <person name="Drula E."/>
            <person name="Barry K."/>
            <person name="Clum A."/>
            <person name="Lipzen A."/>
            <person name="Mousain D."/>
            <person name="Ng V."/>
            <person name="Wang R."/>
            <person name="Wang X."/>
            <person name="Dai Y."/>
            <person name="Henrissat B."/>
            <person name="Grigoriev I.V."/>
            <person name="Guerin-Laguette A."/>
            <person name="Yu F."/>
            <person name="Martin F.M."/>
        </authorList>
    </citation>
    <scope>NUCLEOTIDE SEQUENCE</scope>
    <source>
        <strain evidence="1">QP</strain>
    </source>
</reference>